<dbReference type="RefSeq" id="WP_129070481.1">
    <property type="nucleotide sequence ID" value="NZ_RDFA01000008.1"/>
</dbReference>
<evidence type="ECO:0000313" key="2">
    <source>
        <dbReference type="EMBL" id="RXK46684.1"/>
    </source>
</evidence>
<dbReference type="AlphaFoldDB" id="A0A498KY34"/>
<name>A0A498KY34_9EURY</name>
<reference evidence="2 3" key="1">
    <citation type="submission" date="2019-01" db="EMBL/GenBank/DDBJ databases">
        <title>Halorientalis sp. F13-25 a new haloarchaeum isolated from hypersaline water.</title>
        <authorList>
            <person name="Ana D.-V."/>
            <person name="Cristina S.-P."/>
            <person name="Antonio V."/>
        </authorList>
    </citation>
    <scope>NUCLEOTIDE SEQUENCE [LARGE SCALE GENOMIC DNA]</scope>
    <source>
        <strain evidence="2 3">F13-25</strain>
    </source>
</reference>
<organism evidence="2 3">
    <name type="scientific">Halorientalis pallida</name>
    <dbReference type="NCBI Taxonomy" id="2479928"/>
    <lineage>
        <taxon>Archaea</taxon>
        <taxon>Methanobacteriati</taxon>
        <taxon>Methanobacteriota</taxon>
        <taxon>Stenosarchaea group</taxon>
        <taxon>Halobacteria</taxon>
        <taxon>Halobacteriales</taxon>
        <taxon>Haloarculaceae</taxon>
        <taxon>Halorientalis</taxon>
    </lineage>
</organism>
<keyword evidence="3" id="KW-1185">Reference proteome</keyword>
<proteinExistence type="predicted"/>
<feature type="domain" description="DUF8055" evidence="1">
    <location>
        <begin position="6"/>
        <end position="122"/>
    </location>
</feature>
<protein>
    <recommendedName>
        <fullName evidence="1">DUF8055 domain-containing protein</fullName>
    </recommendedName>
</protein>
<dbReference type="EMBL" id="RDFA01000008">
    <property type="protein sequence ID" value="RXK46684.1"/>
    <property type="molecule type" value="Genomic_DNA"/>
</dbReference>
<dbReference type="Proteomes" id="UP000289691">
    <property type="component" value="Unassembled WGS sequence"/>
</dbReference>
<accession>A0A498KY34</accession>
<comment type="caution">
    <text evidence="2">The sequence shown here is derived from an EMBL/GenBank/DDBJ whole genome shotgun (WGS) entry which is preliminary data.</text>
</comment>
<evidence type="ECO:0000259" key="1">
    <source>
        <dbReference type="Pfam" id="PF26240"/>
    </source>
</evidence>
<gene>
    <name evidence="2" type="ORF">EAF64_18605</name>
</gene>
<evidence type="ECO:0000313" key="3">
    <source>
        <dbReference type="Proteomes" id="UP000289691"/>
    </source>
</evidence>
<sequence length="129" mass="14351">MTETDSYHARIESIVEQYRTDRDEFDPPADPPAPERAMDYCREGLGPAVMIYVDARASDWGVRFSEREFDLLHEAMNGYLSLYTACYGVETDLDATVRAAAELLLDTHNVEDVAAMLTGVPERGATVDG</sequence>
<dbReference type="InterPro" id="IPR058368">
    <property type="entry name" value="DUF8055"/>
</dbReference>
<dbReference type="Pfam" id="PF26240">
    <property type="entry name" value="DUF8055"/>
    <property type="match status" value="1"/>
</dbReference>
<dbReference type="OrthoDB" id="339304at2157"/>